<feature type="domain" description="PEP-utilising enzyme mobile" evidence="4">
    <location>
        <begin position="62"/>
        <end position="130"/>
    </location>
</feature>
<dbReference type="InterPro" id="IPR008279">
    <property type="entry name" value="PEP-util_enz_mobile_dom"/>
</dbReference>
<dbReference type="GO" id="GO:0008986">
    <property type="term" value="F:pyruvate, water dikinase activity"/>
    <property type="evidence" value="ECO:0007669"/>
    <property type="project" value="InterPro"/>
</dbReference>
<evidence type="ECO:0000259" key="4">
    <source>
        <dbReference type="Pfam" id="PF00391"/>
    </source>
</evidence>
<dbReference type="Proteomes" id="UP000885797">
    <property type="component" value="Unassembled WGS sequence"/>
</dbReference>
<sequence>DLYILQTRPLKIEGEAHIASEMSDATIDIRPIFEGGELIHPGCVTGKVFIAKGVKGLTKVPFGSILVAPNALPEYSQIIGKIRGIVTEKGTVTSHLATVAREFGVPALFGAKGITQLVVNGTPVTLCATRRSVYRGGADEVCEAVMRNQGSVNTELPTVARLRALLSLVAPLTLKDPHAHNFRPEGCRSLHDLLRYCHEMSMRAMFGLTRDNLSKRYVKRLSLPVPITIYVLDIEAVERGDMDQEKGEFSLEDIPSMALRSLVRGLCHPEIDWEEREHFDWQSFDNMALTGMAPLWRDTATFSSFAVVSKNYFNLNLKFGYHFTVVDALCSVHPRSNYMSIQFGGGGGLDTGKGLRLTFIEEILNEMGFSTTVKGEELWARIMGIDEKDLVVVAERVGHLLGFTKLLDLRLTNEMRLKEAFEEFEEKFKWDNMNSHG</sequence>
<dbReference type="GO" id="GO:0005524">
    <property type="term" value="F:ATP binding"/>
    <property type="evidence" value="ECO:0007669"/>
    <property type="project" value="UniProtKB-KW"/>
</dbReference>
<proteinExistence type="inferred from homology"/>
<name>A0A7V2SYC4_9BACT</name>
<dbReference type="InterPro" id="IPR006319">
    <property type="entry name" value="PEP_synth"/>
</dbReference>
<accession>A0A7V2SYC4</accession>
<evidence type="ECO:0000313" key="5">
    <source>
        <dbReference type="EMBL" id="HFC46519.1"/>
    </source>
</evidence>
<dbReference type="SUPFAM" id="SSF52009">
    <property type="entry name" value="Phosphohistidine domain"/>
    <property type="match status" value="1"/>
</dbReference>
<comment type="caution">
    <text evidence="5">The sequence shown here is derived from an EMBL/GenBank/DDBJ whole genome shotgun (WGS) entry which is preliminary data.</text>
</comment>
<dbReference type="AlphaFoldDB" id="A0A7V2SYC4"/>
<comment type="similarity">
    <text evidence="1">Belongs to the PEP-utilizing enzyme family.</text>
</comment>
<dbReference type="PANTHER" id="PTHR43030:SF1">
    <property type="entry name" value="PHOSPHOENOLPYRUVATE SYNTHASE"/>
    <property type="match status" value="1"/>
</dbReference>
<evidence type="ECO:0000256" key="3">
    <source>
        <dbReference type="ARBA" id="ARBA00022840"/>
    </source>
</evidence>
<keyword evidence="2" id="KW-0547">Nucleotide-binding</keyword>
<feature type="non-terminal residue" evidence="5">
    <location>
        <position position="1"/>
    </location>
</feature>
<gene>
    <name evidence="5" type="ORF">ENJ63_01410</name>
</gene>
<dbReference type="PANTHER" id="PTHR43030">
    <property type="entry name" value="PHOSPHOENOLPYRUVATE SYNTHASE"/>
    <property type="match status" value="1"/>
</dbReference>
<dbReference type="InterPro" id="IPR036637">
    <property type="entry name" value="Phosphohistidine_dom_sf"/>
</dbReference>
<dbReference type="Pfam" id="PF00391">
    <property type="entry name" value="PEP-utilizers"/>
    <property type="match status" value="1"/>
</dbReference>
<protein>
    <recommendedName>
        <fullName evidence="4">PEP-utilising enzyme mobile domain-containing protein</fullName>
    </recommendedName>
</protein>
<evidence type="ECO:0000256" key="2">
    <source>
        <dbReference type="ARBA" id="ARBA00022741"/>
    </source>
</evidence>
<dbReference type="Gene3D" id="3.50.30.10">
    <property type="entry name" value="Phosphohistidine domain"/>
    <property type="match status" value="1"/>
</dbReference>
<organism evidence="5">
    <name type="scientific">Dissulfuribacter thermophilus</name>
    <dbReference type="NCBI Taxonomy" id="1156395"/>
    <lineage>
        <taxon>Bacteria</taxon>
        <taxon>Pseudomonadati</taxon>
        <taxon>Thermodesulfobacteriota</taxon>
        <taxon>Dissulfuribacteria</taxon>
        <taxon>Dissulfuribacterales</taxon>
        <taxon>Dissulfuribacteraceae</taxon>
        <taxon>Dissulfuribacter</taxon>
    </lineage>
</organism>
<dbReference type="EMBL" id="DRND01000119">
    <property type="protein sequence ID" value="HFC46519.1"/>
    <property type="molecule type" value="Genomic_DNA"/>
</dbReference>
<keyword evidence="3" id="KW-0067">ATP-binding</keyword>
<reference evidence="5" key="1">
    <citation type="journal article" date="2020" name="mSystems">
        <title>Genome- and Community-Level Interaction Insights into Carbon Utilization and Element Cycling Functions of Hydrothermarchaeota in Hydrothermal Sediment.</title>
        <authorList>
            <person name="Zhou Z."/>
            <person name="Liu Y."/>
            <person name="Xu W."/>
            <person name="Pan J."/>
            <person name="Luo Z.H."/>
            <person name="Li M."/>
        </authorList>
    </citation>
    <scope>NUCLEOTIDE SEQUENCE [LARGE SCALE GENOMIC DNA]</scope>
    <source>
        <strain evidence="5">HyVt-503</strain>
    </source>
</reference>
<evidence type="ECO:0000256" key="1">
    <source>
        <dbReference type="ARBA" id="ARBA00007837"/>
    </source>
</evidence>